<comment type="caution">
    <text evidence="5">The sequence shown here is derived from an EMBL/GenBank/DDBJ whole genome shotgun (WGS) entry which is preliminary data.</text>
</comment>
<dbReference type="Pfam" id="PF12833">
    <property type="entry name" value="HTH_18"/>
    <property type="match status" value="1"/>
</dbReference>
<evidence type="ECO:0000313" key="5">
    <source>
        <dbReference type="EMBL" id="MFG6449503.1"/>
    </source>
</evidence>
<dbReference type="PROSITE" id="PS01124">
    <property type="entry name" value="HTH_ARAC_FAMILY_2"/>
    <property type="match status" value="1"/>
</dbReference>
<dbReference type="InterPro" id="IPR018060">
    <property type="entry name" value="HTH_AraC"/>
</dbReference>
<keyword evidence="1" id="KW-0805">Transcription regulation</keyword>
<protein>
    <submittedName>
        <fullName evidence="5">Helix-turn-helix domain-containing protein</fullName>
    </submittedName>
</protein>
<feature type="domain" description="HTH araC/xylS-type" evidence="4">
    <location>
        <begin position="108"/>
        <end position="206"/>
    </location>
</feature>
<sequence length="217" mass="24156">MSHLALPETLLEQWQHQCTQAASFAVWPDGCQDLIGWQDPGSPAQWKLTALMDRAEWVQAPPGRRYRGFRLAPGVQVQAPSLLQAVARLELDDHPSVGQHLEAFTHCDPRVQEALAALATHATLPAARRALGVRERTLQRWVQQATGRTPLYWLALARLRRALRQLPQLDMPLADLAAAQGYTDQPHMNLEFRRWLGQTPGALRRQPAGIALASGHG</sequence>
<dbReference type="SUPFAM" id="SSF46689">
    <property type="entry name" value="Homeodomain-like"/>
    <property type="match status" value="1"/>
</dbReference>
<dbReference type="Gene3D" id="1.10.10.60">
    <property type="entry name" value="Homeodomain-like"/>
    <property type="match status" value="1"/>
</dbReference>
<gene>
    <name evidence="5" type="ORF">ACG0Z6_14845</name>
</gene>
<name>A0ABW7FYS9_9BURK</name>
<organism evidence="5 6">
    <name type="scientific">Roseateles rivi</name>
    <dbReference type="NCBI Taxonomy" id="3299028"/>
    <lineage>
        <taxon>Bacteria</taxon>
        <taxon>Pseudomonadati</taxon>
        <taxon>Pseudomonadota</taxon>
        <taxon>Betaproteobacteria</taxon>
        <taxon>Burkholderiales</taxon>
        <taxon>Sphaerotilaceae</taxon>
        <taxon>Roseateles</taxon>
    </lineage>
</organism>
<dbReference type="InterPro" id="IPR050204">
    <property type="entry name" value="AraC_XylS_family_regulators"/>
</dbReference>
<keyword evidence="6" id="KW-1185">Reference proteome</keyword>
<accession>A0ABW7FYS9</accession>
<dbReference type="SMART" id="SM00342">
    <property type="entry name" value="HTH_ARAC"/>
    <property type="match status" value="1"/>
</dbReference>
<reference evidence="5 6" key="1">
    <citation type="submission" date="2024-08" db="EMBL/GenBank/DDBJ databases">
        <authorList>
            <person name="Lu H."/>
        </authorList>
    </citation>
    <scope>NUCLEOTIDE SEQUENCE [LARGE SCALE GENOMIC DNA]</scope>
    <source>
        <strain evidence="5 6">BYS180W</strain>
    </source>
</reference>
<proteinExistence type="predicted"/>
<evidence type="ECO:0000256" key="3">
    <source>
        <dbReference type="ARBA" id="ARBA00023163"/>
    </source>
</evidence>
<keyword evidence="3" id="KW-0804">Transcription</keyword>
<dbReference type="PANTHER" id="PTHR46796:SF13">
    <property type="entry name" value="HTH-TYPE TRANSCRIPTIONAL ACTIVATOR RHAS"/>
    <property type="match status" value="1"/>
</dbReference>
<keyword evidence="2" id="KW-0238">DNA-binding</keyword>
<evidence type="ECO:0000313" key="6">
    <source>
        <dbReference type="Proteomes" id="UP001606099"/>
    </source>
</evidence>
<evidence type="ECO:0000256" key="1">
    <source>
        <dbReference type="ARBA" id="ARBA00023015"/>
    </source>
</evidence>
<dbReference type="RefSeq" id="WP_394462747.1">
    <property type="nucleotide sequence ID" value="NZ_JBIGHZ010000005.1"/>
</dbReference>
<dbReference type="Proteomes" id="UP001606099">
    <property type="component" value="Unassembled WGS sequence"/>
</dbReference>
<dbReference type="InterPro" id="IPR009057">
    <property type="entry name" value="Homeodomain-like_sf"/>
</dbReference>
<dbReference type="EMBL" id="JBIGHZ010000005">
    <property type="protein sequence ID" value="MFG6449503.1"/>
    <property type="molecule type" value="Genomic_DNA"/>
</dbReference>
<evidence type="ECO:0000256" key="2">
    <source>
        <dbReference type="ARBA" id="ARBA00023125"/>
    </source>
</evidence>
<dbReference type="PANTHER" id="PTHR46796">
    <property type="entry name" value="HTH-TYPE TRANSCRIPTIONAL ACTIVATOR RHAS-RELATED"/>
    <property type="match status" value="1"/>
</dbReference>
<evidence type="ECO:0000259" key="4">
    <source>
        <dbReference type="PROSITE" id="PS01124"/>
    </source>
</evidence>